<dbReference type="STRING" id="194963.SAMCFNEI73_Ch1854"/>
<dbReference type="OrthoDB" id="7549700at2"/>
<name>A0A1L3LM84_9HYPH</name>
<keyword evidence="2" id="KW-1185">Reference proteome</keyword>
<protein>
    <submittedName>
        <fullName evidence="1">Uncharacterized protein</fullName>
    </submittedName>
</protein>
<dbReference type="KEGG" id="same:SAMCFNEI73_Ch1854"/>
<dbReference type="InterPro" id="IPR016913">
    <property type="entry name" value="UCP029215"/>
</dbReference>
<dbReference type="Pfam" id="PF09979">
    <property type="entry name" value="DUF2213"/>
    <property type="match status" value="1"/>
</dbReference>
<proteinExistence type="predicted"/>
<sequence>MRFIDASTIAGTRRTADGYLVADVRTARTGIQLYAGREVGKPEMQVVKVYRPEDEVFDKASLGSYAHKPVTNDHPVEAVTPDNWKAVSVGQIGDEVARDGEFVRIPLIVMDAAAIKAIDDGKRELSAGYTCDLAWEAGTTPEGEKYDAIQKDIRINHVAIVQRGRAGSEARIGDGAGKWGVSPVNTQIADERIPKMDLRKLLVDGLTVETTDQGAQAIIKLQKDLESSAAKFADAEKAHQTALAAKDAELAKKDAEIDALKGKILSDADLDKRVQARAGLVAKANVLAKDVKTEGLSDAAIRKAVVVAKLGDAAIADKSEAYIDARFDMLVEDASKGGGADPFRVAVQQGLSQVSDASASVTAHKAMVTDLESAWQTKGAK</sequence>
<dbReference type="EMBL" id="CP013107">
    <property type="protein sequence ID" value="APG91143.1"/>
    <property type="molecule type" value="Genomic_DNA"/>
</dbReference>
<dbReference type="RefSeq" id="WP_064253689.1">
    <property type="nucleotide sequence ID" value="NZ_CP013107.1"/>
</dbReference>
<dbReference type="AlphaFoldDB" id="A0A1L3LM84"/>
<reference evidence="1 2" key="1">
    <citation type="submission" date="2015-10" db="EMBL/GenBank/DDBJ databases">
        <title>Genomic differences between typical nodule nitrogen-fixing rhizobial strains and those coming from bean seeds.</title>
        <authorList>
            <person name="Peralta H."/>
            <person name="Aguilar-Vera A."/>
            <person name="Diaz R."/>
            <person name="Mora Y."/>
            <person name="Martinez-Batallar G."/>
            <person name="Salazar E."/>
            <person name="Vargas-Lagunas C."/>
            <person name="Encarnacion S."/>
            <person name="Girard L."/>
            <person name="Mora J."/>
        </authorList>
    </citation>
    <scope>NUCLEOTIDE SEQUENCE [LARGE SCALE GENOMIC DNA]</scope>
    <source>
        <strain evidence="1 2">CFNEI 73</strain>
    </source>
</reference>
<dbReference type="Proteomes" id="UP000182306">
    <property type="component" value="Chromosome"/>
</dbReference>
<evidence type="ECO:0000313" key="1">
    <source>
        <dbReference type="EMBL" id="APG91143.1"/>
    </source>
</evidence>
<organism evidence="1 2">
    <name type="scientific">Sinorhizobium americanum</name>
    <dbReference type="NCBI Taxonomy" id="194963"/>
    <lineage>
        <taxon>Bacteria</taxon>
        <taxon>Pseudomonadati</taxon>
        <taxon>Pseudomonadota</taxon>
        <taxon>Alphaproteobacteria</taxon>
        <taxon>Hyphomicrobiales</taxon>
        <taxon>Rhizobiaceae</taxon>
        <taxon>Sinorhizobium/Ensifer group</taxon>
        <taxon>Sinorhizobium</taxon>
    </lineage>
</organism>
<accession>A0A1L3LM84</accession>
<evidence type="ECO:0000313" key="2">
    <source>
        <dbReference type="Proteomes" id="UP000182306"/>
    </source>
</evidence>
<dbReference type="PIRSF" id="PIRSF029215">
    <property type="entry name" value="UCP029215"/>
    <property type="match status" value="1"/>
</dbReference>
<gene>
    <name evidence="1" type="ORF">SAMCFNEI73_Ch1854</name>
</gene>